<evidence type="ECO:0000313" key="13">
    <source>
        <dbReference type="EMBL" id="KAI6654829.1"/>
    </source>
</evidence>
<feature type="transmembrane region" description="Helical" evidence="9">
    <location>
        <begin position="248"/>
        <end position="267"/>
    </location>
</feature>
<dbReference type="InterPro" id="IPR045095">
    <property type="entry name" value="ACDP"/>
</dbReference>
<dbReference type="GO" id="GO:0032026">
    <property type="term" value="P:response to magnesium ion"/>
    <property type="evidence" value="ECO:0007669"/>
    <property type="project" value="UniProtKB-ARBA"/>
</dbReference>
<dbReference type="PANTHER" id="PTHR12064:SF94">
    <property type="entry name" value="UNEXTENDED PROTEIN"/>
    <property type="match status" value="1"/>
</dbReference>
<accession>A0AAV7K2N6</accession>
<dbReference type="GO" id="GO:0022857">
    <property type="term" value="F:transmembrane transporter activity"/>
    <property type="evidence" value="ECO:0007669"/>
    <property type="project" value="TreeGrafter"/>
</dbReference>
<dbReference type="Proteomes" id="UP001165289">
    <property type="component" value="Unassembled WGS sequence"/>
</dbReference>
<feature type="domain" description="CNNM transmembrane" evidence="12">
    <location>
        <begin position="159"/>
        <end position="336"/>
    </location>
</feature>
<dbReference type="PROSITE" id="PS51846">
    <property type="entry name" value="CNNM"/>
    <property type="match status" value="1"/>
</dbReference>
<evidence type="ECO:0000256" key="7">
    <source>
        <dbReference type="PROSITE-ProRule" id="PRU00703"/>
    </source>
</evidence>
<comment type="caution">
    <text evidence="13">The sequence shown here is derived from an EMBL/GenBank/DDBJ whole genome shotgun (WGS) entry which is preliminary data.</text>
</comment>
<evidence type="ECO:0000313" key="14">
    <source>
        <dbReference type="Proteomes" id="UP001165289"/>
    </source>
</evidence>
<dbReference type="InterPro" id="IPR046342">
    <property type="entry name" value="CBS_dom_sf"/>
</dbReference>
<dbReference type="PANTHER" id="PTHR12064">
    <property type="entry name" value="METAL TRANSPORTER CNNM"/>
    <property type="match status" value="1"/>
</dbReference>
<feature type="transmembrane region" description="Helical" evidence="9">
    <location>
        <begin position="167"/>
        <end position="187"/>
    </location>
</feature>
<dbReference type="CDD" id="cd04590">
    <property type="entry name" value="CBS_pair_CorC_HlyC_assoc"/>
    <property type="match status" value="1"/>
</dbReference>
<evidence type="ECO:0000259" key="12">
    <source>
        <dbReference type="PROSITE" id="PS51846"/>
    </source>
</evidence>
<dbReference type="SUPFAM" id="SSF54631">
    <property type="entry name" value="CBS-domain pair"/>
    <property type="match status" value="1"/>
</dbReference>
<reference evidence="13 14" key="1">
    <citation type="journal article" date="2023" name="BMC Biol.">
        <title>The compact genome of the sponge Oopsacas minuta (Hexactinellida) is lacking key metazoan core genes.</title>
        <authorList>
            <person name="Santini S."/>
            <person name="Schenkelaars Q."/>
            <person name="Jourda C."/>
            <person name="Duchesne M."/>
            <person name="Belahbib H."/>
            <person name="Rocher C."/>
            <person name="Selva M."/>
            <person name="Riesgo A."/>
            <person name="Vervoort M."/>
            <person name="Leys S.P."/>
            <person name="Kodjabachian L."/>
            <person name="Le Bivic A."/>
            <person name="Borchiellini C."/>
            <person name="Claverie J.M."/>
            <person name="Renard E."/>
        </authorList>
    </citation>
    <scope>NUCLEOTIDE SEQUENCE [LARGE SCALE GENOMIC DNA]</scope>
    <source>
        <strain evidence="13">SPO-2</strain>
    </source>
</reference>
<sequence>MRKAFLLQSTISNGVIWCLFLSWLSPGVSSIQANPTLLGFHPCSHAEWESGYFKVPFSENCNFTLYGRDFSVDTYVYFTTNPENCTSESYPRYSFKLTLPSWANKTSDVSYLNLNLPDDPDVLGNMVPLYFCFNYDQNTTEGSHQGSMPWLHFRLFNKDLLPVPVEIIFIICLIVLSACFSGLNLGLMSLNLTELKIVISCGSKWEKRCARVIHPIRKHGNYLLCTLLLGNVLVNSALTILLDNLTSGLIAVIGSTIIIVIFGEIIPQAICNRYGLFVGALTLPLTVLFLILTFPISFPISKLLDCILGEELGTNYKREELLELVKQDKKNLEQDEKNIIAGALEFKHKTASDVMTPINKVFMLEIKSILDFKTMMKIAQSGHSRIPVYENDPRNIIGLLFVKDLIFHDADDKIPLNTIVKFYNHQVKSVYFDTTLDKILNEFKTGRTHLAIVIKVNDSGEGDPFHENLGVISLEDIIEEIIQCEIVDESDRFFDNRSYIPVERSSFPDFHVFLDADSTTGKFYSIRTEMDLGSNIRGEINMKLTT</sequence>
<dbReference type="Pfam" id="PF00571">
    <property type="entry name" value="CBS"/>
    <property type="match status" value="1"/>
</dbReference>
<dbReference type="GO" id="GO:0040018">
    <property type="term" value="P:positive regulation of multicellular organism growth"/>
    <property type="evidence" value="ECO:0007669"/>
    <property type="project" value="UniProtKB-ARBA"/>
</dbReference>
<dbReference type="GO" id="GO:0010960">
    <property type="term" value="P:magnesium ion homeostasis"/>
    <property type="evidence" value="ECO:0007669"/>
    <property type="project" value="InterPro"/>
</dbReference>
<dbReference type="Pfam" id="PF01595">
    <property type="entry name" value="CNNM"/>
    <property type="match status" value="1"/>
</dbReference>
<evidence type="ECO:0000256" key="6">
    <source>
        <dbReference type="ARBA" id="ARBA00023136"/>
    </source>
</evidence>
<evidence type="ECO:0000259" key="11">
    <source>
        <dbReference type="PROSITE" id="PS51371"/>
    </source>
</evidence>
<dbReference type="GO" id="GO:0005886">
    <property type="term" value="C:plasma membrane"/>
    <property type="evidence" value="ECO:0007669"/>
    <property type="project" value="TreeGrafter"/>
</dbReference>
<comment type="similarity">
    <text evidence="2">Belongs to the ACDP family.</text>
</comment>
<evidence type="ECO:0000256" key="8">
    <source>
        <dbReference type="PROSITE-ProRule" id="PRU01193"/>
    </source>
</evidence>
<organism evidence="13 14">
    <name type="scientific">Oopsacas minuta</name>
    <dbReference type="NCBI Taxonomy" id="111878"/>
    <lineage>
        <taxon>Eukaryota</taxon>
        <taxon>Metazoa</taxon>
        <taxon>Porifera</taxon>
        <taxon>Hexactinellida</taxon>
        <taxon>Hexasterophora</taxon>
        <taxon>Lyssacinosida</taxon>
        <taxon>Leucopsacidae</taxon>
        <taxon>Oopsacas</taxon>
    </lineage>
</organism>
<feature type="chain" id="PRO_5043485047" evidence="10">
    <location>
        <begin position="31"/>
        <end position="546"/>
    </location>
</feature>
<keyword evidence="5 8" id="KW-1133">Transmembrane helix</keyword>
<feature type="transmembrane region" description="Helical" evidence="9">
    <location>
        <begin position="221"/>
        <end position="242"/>
    </location>
</feature>
<feature type="signal peptide" evidence="10">
    <location>
        <begin position="1"/>
        <end position="30"/>
    </location>
</feature>
<dbReference type="FunFam" id="3.10.580.10:FF:000006">
    <property type="entry name" value="DUF21 and CBS domain protein"/>
    <property type="match status" value="1"/>
</dbReference>
<evidence type="ECO:0000256" key="10">
    <source>
        <dbReference type="SAM" id="SignalP"/>
    </source>
</evidence>
<evidence type="ECO:0000256" key="2">
    <source>
        <dbReference type="ARBA" id="ARBA00010484"/>
    </source>
</evidence>
<dbReference type="EMBL" id="JAKMXF010000221">
    <property type="protein sequence ID" value="KAI6654829.1"/>
    <property type="molecule type" value="Genomic_DNA"/>
</dbReference>
<keyword evidence="10" id="KW-0732">Signal</keyword>
<gene>
    <name evidence="13" type="ORF">LOD99_2708</name>
</gene>
<feature type="transmembrane region" description="Helical" evidence="9">
    <location>
        <begin position="274"/>
        <end position="298"/>
    </location>
</feature>
<dbReference type="GO" id="GO:0008340">
    <property type="term" value="P:determination of adult lifespan"/>
    <property type="evidence" value="ECO:0007669"/>
    <property type="project" value="UniProtKB-ARBA"/>
</dbReference>
<evidence type="ECO:0000256" key="5">
    <source>
        <dbReference type="ARBA" id="ARBA00022989"/>
    </source>
</evidence>
<keyword evidence="7" id="KW-0129">CBS domain</keyword>
<proteinExistence type="inferred from homology"/>
<dbReference type="Gene3D" id="3.10.580.10">
    <property type="entry name" value="CBS-domain"/>
    <property type="match status" value="1"/>
</dbReference>
<keyword evidence="14" id="KW-1185">Reference proteome</keyword>
<feature type="domain" description="CBS" evidence="11">
    <location>
        <begin position="355"/>
        <end position="416"/>
    </location>
</feature>
<dbReference type="InterPro" id="IPR002550">
    <property type="entry name" value="CNNM"/>
</dbReference>
<comment type="subcellular location">
    <subcellularLocation>
        <location evidence="1">Membrane</location>
        <topology evidence="1">Multi-pass membrane protein</topology>
    </subcellularLocation>
</comment>
<dbReference type="InterPro" id="IPR044751">
    <property type="entry name" value="Ion_transp-like_CBS"/>
</dbReference>
<keyword evidence="4" id="KW-0677">Repeat</keyword>
<protein>
    <submittedName>
        <fullName evidence="13">Metal transporter CNNM4-like isoform X2</fullName>
    </submittedName>
</protein>
<dbReference type="PROSITE" id="PS51371">
    <property type="entry name" value="CBS"/>
    <property type="match status" value="2"/>
</dbReference>
<dbReference type="InterPro" id="IPR000644">
    <property type="entry name" value="CBS_dom"/>
</dbReference>
<dbReference type="AlphaFoldDB" id="A0AAV7K2N6"/>
<evidence type="ECO:0000256" key="9">
    <source>
        <dbReference type="SAM" id="Phobius"/>
    </source>
</evidence>
<dbReference type="GO" id="GO:1905941">
    <property type="term" value="P:positive regulation of gonad development"/>
    <property type="evidence" value="ECO:0007669"/>
    <property type="project" value="UniProtKB-ARBA"/>
</dbReference>
<evidence type="ECO:0000256" key="3">
    <source>
        <dbReference type="ARBA" id="ARBA00022692"/>
    </source>
</evidence>
<evidence type="ECO:0000256" key="1">
    <source>
        <dbReference type="ARBA" id="ARBA00004141"/>
    </source>
</evidence>
<evidence type="ECO:0000256" key="4">
    <source>
        <dbReference type="ARBA" id="ARBA00022737"/>
    </source>
</evidence>
<keyword evidence="3 8" id="KW-0812">Transmembrane</keyword>
<name>A0AAV7K2N6_9METZ</name>
<feature type="domain" description="CBS" evidence="11">
    <location>
        <begin position="423"/>
        <end position="489"/>
    </location>
</feature>
<keyword evidence="6 8" id="KW-0472">Membrane</keyword>